<dbReference type="OrthoDB" id="2678714at2"/>
<evidence type="ECO:0000313" key="2">
    <source>
        <dbReference type="EMBL" id="OPH47396.1"/>
    </source>
</evidence>
<name>A0A1V4H8E4_9BACL</name>
<organism evidence="2 3">
    <name type="scientific">Paenibacillus ferrarius</name>
    <dbReference type="NCBI Taxonomy" id="1469647"/>
    <lineage>
        <taxon>Bacteria</taxon>
        <taxon>Bacillati</taxon>
        <taxon>Bacillota</taxon>
        <taxon>Bacilli</taxon>
        <taxon>Bacillales</taxon>
        <taxon>Paenibacillaceae</taxon>
        <taxon>Paenibacillus</taxon>
    </lineage>
</organism>
<proteinExistence type="predicted"/>
<comment type="caution">
    <text evidence="2">The sequence shown here is derived from an EMBL/GenBank/DDBJ whole genome shotgun (WGS) entry which is preliminary data.</text>
</comment>
<dbReference type="AlphaFoldDB" id="A0A1V4H8E4"/>
<dbReference type="RefSeq" id="WP_079420609.1">
    <property type="nucleotide sequence ID" value="NZ_MBTG01000060.1"/>
</dbReference>
<sequence>MKKISIVLLICFILASVQVGAAAAPINGKMSERQLDQILLKSGFPQSYLNVTLLQDKEFIVGKSGTEMQYQGRTVEKYRLDEENNLVKIDSGNDGELTPMATIPTSDLDVWFDTFKVSVNGVYHQDVYPQFLWKKGIVTINDSIGVAVPQGWEIISSENSCQTYWAYQSTGPWSADSNCGGRPAQTSVYGFEWKSLWNASIHPYGNPTFEKGTAYLRMKKTDSNAYNRVVGNYVHDTTAKSNATYQLTLYWLSVLYQPSSGTIDTAGFDKTFTY</sequence>
<feature type="chain" id="PRO_5038772853" description="Fibrobacter succinogenes major paralogous domain-containing protein" evidence="1">
    <location>
        <begin position="22"/>
        <end position="274"/>
    </location>
</feature>
<protein>
    <recommendedName>
        <fullName evidence="4">Fibrobacter succinogenes major paralogous domain-containing protein</fullName>
    </recommendedName>
</protein>
<gene>
    <name evidence="2" type="ORF">BC351_40030</name>
</gene>
<feature type="signal peptide" evidence="1">
    <location>
        <begin position="1"/>
        <end position="21"/>
    </location>
</feature>
<evidence type="ECO:0000256" key="1">
    <source>
        <dbReference type="SAM" id="SignalP"/>
    </source>
</evidence>
<accession>A0A1V4H8E4</accession>
<keyword evidence="1" id="KW-0732">Signal</keyword>
<keyword evidence="3" id="KW-1185">Reference proteome</keyword>
<reference evidence="3" key="1">
    <citation type="submission" date="2016-07" db="EMBL/GenBank/DDBJ databases">
        <authorList>
            <person name="Florea S."/>
            <person name="Webb J.S."/>
            <person name="Jaromczyk J."/>
            <person name="Schardl C.L."/>
        </authorList>
    </citation>
    <scope>NUCLEOTIDE SEQUENCE [LARGE SCALE GENOMIC DNA]</scope>
    <source>
        <strain evidence="3">CY1</strain>
    </source>
</reference>
<dbReference type="EMBL" id="MBTG01000060">
    <property type="protein sequence ID" value="OPH47396.1"/>
    <property type="molecule type" value="Genomic_DNA"/>
</dbReference>
<dbReference type="Proteomes" id="UP000190626">
    <property type="component" value="Unassembled WGS sequence"/>
</dbReference>
<evidence type="ECO:0000313" key="3">
    <source>
        <dbReference type="Proteomes" id="UP000190626"/>
    </source>
</evidence>
<evidence type="ECO:0008006" key="4">
    <source>
        <dbReference type="Google" id="ProtNLM"/>
    </source>
</evidence>